<dbReference type="PANTHER" id="PTHR13675:SF0">
    <property type="entry name" value="LYR MOTIF-CONTAINING PROTEIN 2"/>
    <property type="match status" value="1"/>
</dbReference>
<evidence type="ECO:0000256" key="1">
    <source>
        <dbReference type="ARBA" id="ARBA00004173"/>
    </source>
</evidence>
<name>A0A559M430_9HELO</name>
<feature type="domain" description="Complex 1 LYR protein" evidence="7">
    <location>
        <begin position="82"/>
        <end position="138"/>
    </location>
</feature>
<protein>
    <recommendedName>
        <fullName evidence="5">LYR motif-containing protein 2</fullName>
    </recommendedName>
</protein>
<comment type="caution">
    <text evidence="8">The sequence shown here is derived from an EMBL/GenBank/DDBJ whole genome shotgun (WGS) entry which is preliminary data.</text>
</comment>
<dbReference type="Pfam" id="PF05347">
    <property type="entry name" value="Complex1_LYR"/>
    <property type="match status" value="1"/>
</dbReference>
<evidence type="ECO:0000256" key="2">
    <source>
        <dbReference type="ARBA" id="ARBA00009508"/>
    </source>
</evidence>
<keyword evidence="4" id="KW-0496">Mitochondrion</keyword>
<dbReference type="CDD" id="cd20262">
    <property type="entry name" value="Complex1_LYR_LYRM2"/>
    <property type="match status" value="1"/>
</dbReference>
<comment type="subcellular location">
    <subcellularLocation>
        <location evidence="1">Mitochondrion</location>
    </subcellularLocation>
</comment>
<dbReference type="GO" id="GO:0005739">
    <property type="term" value="C:mitochondrion"/>
    <property type="evidence" value="ECO:0007669"/>
    <property type="project" value="UniProtKB-SubCell"/>
</dbReference>
<reference evidence="8 9" key="1">
    <citation type="submission" date="2018-05" db="EMBL/GenBank/DDBJ databases">
        <title>Genome sequencing and assembly of the regulated plant pathogen Lachnellula willkommii and related sister species for the development of diagnostic species identification markers.</title>
        <authorList>
            <person name="Giroux E."/>
            <person name="Bilodeau G."/>
        </authorList>
    </citation>
    <scope>NUCLEOTIDE SEQUENCE [LARGE SCALE GENOMIC DNA]</scope>
    <source>
        <strain evidence="8 9">CBS 172.35</strain>
    </source>
</reference>
<organism evidence="8 9">
    <name type="scientific">Lachnellula willkommii</name>
    <dbReference type="NCBI Taxonomy" id="215461"/>
    <lineage>
        <taxon>Eukaryota</taxon>
        <taxon>Fungi</taxon>
        <taxon>Dikarya</taxon>
        <taxon>Ascomycota</taxon>
        <taxon>Pezizomycotina</taxon>
        <taxon>Leotiomycetes</taxon>
        <taxon>Helotiales</taxon>
        <taxon>Lachnaceae</taxon>
        <taxon>Lachnellula</taxon>
    </lineage>
</organism>
<dbReference type="Proteomes" id="UP000315522">
    <property type="component" value="Unassembled WGS sequence"/>
</dbReference>
<sequence>MTPVPVLSCPSEFRPTFTAKLELQPSIHQHHHNHNHHHSPIPLRIPMQSWLLLSRLYSSQAKRPSRFTAGTVSLDHFLQRAKALSLWRTIVRGCRKISDTGTREETLRFAREEFRRNRDVRDLTQIRYLISTGKTQWEGMERYITGL</sequence>
<evidence type="ECO:0000256" key="3">
    <source>
        <dbReference type="ARBA" id="ARBA00022946"/>
    </source>
</evidence>
<evidence type="ECO:0000256" key="6">
    <source>
        <dbReference type="ARBA" id="ARBA00044735"/>
    </source>
</evidence>
<keyword evidence="3" id="KW-0809">Transit peptide</keyword>
<gene>
    <name evidence="8" type="primary">lyrm2</name>
    <name evidence="8" type="ORF">LAWI1_G004312</name>
</gene>
<evidence type="ECO:0000259" key="7">
    <source>
        <dbReference type="Pfam" id="PF05347"/>
    </source>
</evidence>
<evidence type="ECO:0000256" key="5">
    <source>
        <dbReference type="ARBA" id="ARBA00026235"/>
    </source>
</evidence>
<evidence type="ECO:0000313" key="9">
    <source>
        <dbReference type="Proteomes" id="UP000315522"/>
    </source>
</evidence>
<dbReference type="EMBL" id="QGML01002228">
    <property type="protein sequence ID" value="TVY87686.1"/>
    <property type="molecule type" value="Genomic_DNA"/>
</dbReference>
<evidence type="ECO:0000313" key="8">
    <source>
        <dbReference type="EMBL" id="TVY87686.1"/>
    </source>
</evidence>
<keyword evidence="9" id="KW-1185">Reference proteome</keyword>
<evidence type="ECO:0000256" key="4">
    <source>
        <dbReference type="ARBA" id="ARBA00023128"/>
    </source>
</evidence>
<dbReference type="AlphaFoldDB" id="A0A559M430"/>
<dbReference type="PANTHER" id="PTHR13675">
    <property type="entry name" value="LYR MOTIF-CONTAINING PROTEIN 2"/>
    <property type="match status" value="1"/>
</dbReference>
<dbReference type="InterPro" id="IPR045293">
    <property type="entry name" value="Complex1_LYR_LYRM2"/>
</dbReference>
<dbReference type="InterPro" id="IPR008011">
    <property type="entry name" value="Complex1_LYR_dom"/>
</dbReference>
<comment type="function">
    <text evidence="6">Involved in efficient integration of the N-module into mitochondrial respiratory chain complex I.</text>
</comment>
<proteinExistence type="inferred from homology"/>
<accession>A0A559M430</accession>
<comment type="similarity">
    <text evidence="2">Belongs to the complex I LYR family.</text>
</comment>